<dbReference type="OrthoDB" id="4312432at2"/>
<evidence type="ECO:0000256" key="1">
    <source>
        <dbReference type="SAM" id="MobiDB-lite"/>
    </source>
</evidence>
<feature type="compositionally biased region" description="Low complexity" evidence="1">
    <location>
        <begin position="894"/>
        <end position="918"/>
    </location>
</feature>
<evidence type="ECO:0000313" key="2">
    <source>
        <dbReference type="EMBL" id="GEM44085.1"/>
    </source>
</evidence>
<sequence length="1334" mass="143991">MDMVRSHTNLGLFLIDEESGAAIARHPVYAEVVVSRCGGGSSTLDDGTANSASGESTDCESEIEWAAPLGVLWTDHVGYVSFDLTRLPAPVSRRLDNTVSVRRYGAAAVADTGEDVDSDETMTIRALAYGAAEWVDVLDQNRFTAGAVVGRIVMPPAGLAPPHYEGGMATMQNPNLTDWQLSPSSFATNPNQLVGENGCENLYPATLSLHEFITRQVVRLSDDPPGITIPEPYRAAYIDEYKVTWSALGHSLGEILYSLPLAPGESVKLAILDWSWDSLTRRDEQTKLTEDVLHRTHRDRTISETVQAGLREMQHGSNFMGGVAHSGGGSGSANVGVVGLGAAVGDAWSMGGSTATSDGSRDLTAENVQRLSDSFSQASSALREINSTVVVQARQEQHESIQTRTFSNYNHAHTLTILYYELLRHYRVAVQWVRRRPAVLVRYPAPITDFDDAQLLRHRAVLEPVLLDPALAPGFAALAKKDLVAKNQLLHGVDPATLDRPQPQFWEGDLRFGLFEFYVKPSEGGGDTTDQQVMLNLILLDGNNVVHRPLLLEWEKGDLTRNVNTAERLNDTATASFISKPDQPVPWRDLVGFEFVLHEDNNWRADRLAINAFHPGGAIALLDNVDVDLFFRQNGSSNTVTFIRRPGPRPADLPPTWSPAKSLTPEEFQHAQRLIDHVNSNNAYYNRAVMLATRTADISVAFETMPWADGKSLADVAVPTPLEVFGNHVAYPLTAAGTVVMDPPPEAQTERLITMPTRGVFAEGKLGHCNVAEEIDNTRFWKWEEHPIPIQAPEIAPVVPTTPTPVPTNPTPTPFPQSLVNVVAPSPAPDPVGLAAALQLLGTPGIFRDMSGRAEVADLLKKLSDNTISIAEAATKAREIQSKYGSSGAGTGDGSTAAPAAGLGAGRTSPSDRSSTTTQDLQDLQHVLGNAQAKNLITAEAAKEAYAKALRGAYDPDYTNASTRKPTAAVPITAATDAQLGQAAAVEFFDATDIDNYFLDVTGKTFAGWFTATLAGRGSWGPLSMSMDTDTLSRFAEAWNVFPPIIGTDRGVGVKGITLPEFATLMAKFLHETGGKLQFRGAEILGGYGHPGLSYAFDSFVIERPGESPFTKGSYNIGNGNHTAHFCFHDPIYLAAFGTLAPTDQAVRDRTEWKGTIWPAGVPTSIDSSTAFLQEADFYKFRGRGAIQSTGRVAYLPIVNFVRTYAGDDARVTAVKERWTNLATTLAAQGINLASDDDFATASSNADWDALFGTVTIQAVAIRGHNNLAGKHYLPMSNSAPVLRGTGRGSAYFVAVAIAGSGNRSYGNDVRQRMLEFIGTLWRTSLPSAGSIEL</sequence>
<dbReference type="RefSeq" id="WP_147143730.1">
    <property type="nucleotide sequence ID" value="NZ_BJXA01000133.1"/>
</dbReference>
<evidence type="ECO:0000313" key="3">
    <source>
        <dbReference type="Proteomes" id="UP000321424"/>
    </source>
</evidence>
<keyword evidence="3" id="KW-1185">Reference proteome</keyword>
<accession>A0A511MU24</accession>
<feature type="region of interest" description="Disordered" evidence="1">
    <location>
        <begin position="883"/>
        <end position="919"/>
    </location>
</feature>
<organism evidence="2 3">
    <name type="scientific">Nocardia ninae NBRC 108245</name>
    <dbReference type="NCBI Taxonomy" id="1210091"/>
    <lineage>
        <taxon>Bacteria</taxon>
        <taxon>Bacillati</taxon>
        <taxon>Actinomycetota</taxon>
        <taxon>Actinomycetes</taxon>
        <taxon>Mycobacteriales</taxon>
        <taxon>Nocardiaceae</taxon>
        <taxon>Nocardia</taxon>
    </lineage>
</organism>
<dbReference type="EMBL" id="BJXA01000133">
    <property type="protein sequence ID" value="GEM44085.1"/>
    <property type="molecule type" value="Genomic_DNA"/>
</dbReference>
<gene>
    <name evidence="2" type="ORF">NN4_86040</name>
</gene>
<name>A0A511MU24_9NOCA</name>
<reference evidence="2 3" key="1">
    <citation type="submission" date="2019-07" db="EMBL/GenBank/DDBJ databases">
        <title>Whole genome shotgun sequence of Nocardia ninae NBRC 108245.</title>
        <authorList>
            <person name="Hosoyama A."/>
            <person name="Uohara A."/>
            <person name="Ohji S."/>
            <person name="Ichikawa N."/>
        </authorList>
    </citation>
    <scope>NUCLEOTIDE SEQUENCE [LARGE SCALE GENOMIC DNA]</scope>
    <source>
        <strain evidence="2 3">NBRC 108245</strain>
    </source>
</reference>
<comment type="caution">
    <text evidence="2">The sequence shown here is derived from an EMBL/GenBank/DDBJ whole genome shotgun (WGS) entry which is preliminary data.</text>
</comment>
<protein>
    <submittedName>
        <fullName evidence="2">Uncharacterized protein</fullName>
    </submittedName>
</protein>
<proteinExistence type="predicted"/>
<dbReference type="Proteomes" id="UP000321424">
    <property type="component" value="Unassembled WGS sequence"/>
</dbReference>